<organism evidence="6 8">
    <name type="scientific">Paenibacillus macerans</name>
    <name type="common">Bacillus macerans</name>
    <dbReference type="NCBI Taxonomy" id="44252"/>
    <lineage>
        <taxon>Bacteria</taxon>
        <taxon>Bacillati</taxon>
        <taxon>Bacillota</taxon>
        <taxon>Bacilli</taxon>
        <taxon>Bacillales</taxon>
        <taxon>Paenibacillaceae</taxon>
        <taxon>Paenibacillus</taxon>
    </lineage>
</organism>
<dbReference type="RefSeq" id="WP_051985410.1">
    <property type="nucleotide sequence ID" value="NZ_BGML01000003.1"/>
</dbReference>
<dbReference type="PROSITE" id="PS01124">
    <property type="entry name" value="HTH_ARAC_FAMILY_2"/>
    <property type="match status" value="1"/>
</dbReference>
<dbReference type="Pfam" id="PF01497">
    <property type="entry name" value="Peripla_BP_2"/>
    <property type="match status" value="1"/>
</dbReference>
<dbReference type="PRINTS" id="PR00032">
    <property type="entry name" value="HTHARAC"/>
</dbReference>
<dbReference type="InterPro" id="IPR018060">
    <property type="entry name" value="HTH_AraC"/>
</dbReference>
<dbReference type="PROSITE" id="PS00041">
    <property type="entry name" value="HTH_ARAC_FAMILY_1"/>
    <property type="match status" value="1"/>
</dbReference>
<protein>
    <submittedName>
        <fullName evidence="7">AraC family transcriptional regulator</fullName>
    </submittedName>
    <submittedName>
        <fullName evidence="6">Helix-turn-helix domain protein</fullName>
    </submittedName>
</protein>
<evidence type="ECO:0000256" key="2">
    <source>
        <dbReference type="ARBA" id="ARBA00023125"/>
    </source>
</evidence>
<feature type="domain" description="HTH araC/xylS-type" evidence="4">
    <location>
        <begin position="182"/>
        <end position="280"/>
    </location>
</feature>
<dbReference type="PANTHER" id="PTHR43280">
    <property type="entry name" value="ARAC-FAMILY TRANSCRIPTIONAL REGULATOR"/>
    <property type="match status" value="1"/>
</dbReference>
<evidence type="ECO:0000313" key="7">
    <source>
        <dbReference type="EMBL" id="MUG21616.1"/>
    </source>
</evidence>
<dbReference type="STRING" id="44252.DJ90_2731"/>
<dbReference type="InterPro" id="IPR018062">
    <property type="entry name" value="HTH_AraC-typ_CS"/>
</dbReference>
<keyword evidence="3" id="KW-0804">Transcription</keyword>
<evidence type="ECO:0000259" key="5">
    <source>
        <dbReference type="PROSITE" id="PS50983"/>
    </source>
</evidence>
<dbReference type="Gene3D" id="1.10.10.60">
    <property type="entry name" value="Homeodomain-like"/>
    <property type="match status" value="2"/>
</dbReference>
<dbReference type="GeneID" id="77006917"/>
<name>A0A090ZYN9_PAEMA</name>
<evidence type="ECO:0000313" key="6">
    <source>
        <dbReference type="EMBL" id="KFN09201.1"/>
    </source>
</evidence>
<gene>
    <name evidence="6" type="ORF">DJ90_2731</name>
    <name evidence="7" type="ORF">GNQ08_04135</name>
</gene>
<dbReference type="InterPro" id="IPR009057">
    <property type="entry name" value="Homeodomain-like_sf"/>
</dbReference>
<evidence type="ECO:0000256" key="1">
    <source>
        <dbReference type="ARBA" id="ARBA00023015"/>
    </source>
</evidence>
<dbReference type="PANTHER" id="PTHR43280:SF28">
    <property type="entry name" value="HTH-TYPE TRANSCRIPTIONAL ACTIVATOR RHAS"/>
    <property type="match status" value="1"/>
</dbReference>
<dbReference type="GO" id="GO:0043565">
    <property type="term" value="F:sequence-specific DNA binding"/>
    <property type="evidence" value="ECO:0007669"/>
    <property type="project" value="InterPro"/>
</dbReference>
<dbReference type="Pfam" id="PF12833">
    <property type="entry name" value="HTH_18"/>
    <property type="match status" value="1"/>
</dbReference>
<keyword evidence="2" id="KW-0238">DNA-binding</keyword>
<feature type="domain" description="Fe/B12 periplasmic-binding" evidence="5">
    <location>
        <begin position="284"/>
        <end position="547"/>
    </location>
</feature>
<evidence type="ECO:0000313" key="9">
    <source>
        <dbReference type="Proteomes" id="UP000442469"/>
    </source>
</evidence>
<proteinExistence type="predicted"/>
<comment type="caution">
    <text evidence="6">The sequence shown here is derived from an EMBL/GenBank/DDBJ whole genome shotgun (WGS) entry which is preliminary data.</text>
</comment>
<dbReference type="SMART" id="SM00342">
    <property type="entry name" value="HTH_ARAC"/>
    <property type="match status" value="1"/>
</dbReference>
<reference evidence="7 9" key="2">
    <citation type="submission" date="2019-11" db="EMBL/GenBank/DDBJ databases">
        <title>Draft genome sequences of five Paenibacillus species of dairy origin.</title>
        <authorList>
            <person name="Olajide A.M."/>
            <person name="Chen S."/>
            <person name="Lapointe G."/>
        </authorList>
    </citation>
    <scope>NUCLEOTIDE SEQUENCE [LARGE SCALE GENOMIC DNA]</scope>
    <source>
        <strain evidence="7 9">3CT49</strain>
    </source>
</reference>
<evidence type="ECO:0000256" key="3">
    <source>
        <dbReference type="ARBA" id="ARBA00023163"/>
    </source>
</evidence>
<reference evidence="6 8" key="1">
    <citation type="submission" date="2014-04" db="EMBL/GenBank/DDBJ databases">
        <authorList>
            <person name="Bishop-Lilly K.A."/>
            <person name="Broomall S.M."/>
            <person name="Chain P.S."/>
            <person name="Chertkov O."/>
            <person name="Coyne S.R."/>
            <person name="Daligault H.E."/>
            <person name="Davenport K.W."/>
            <person name="Erkkila T."/>
            <person name="Frey K.G."/>
            <person name="Gibbons H.S."/>
            <person name="Gu W."/>
            <person name="Jaissle J."/>
            <person name="Johnson S.L."/>
            <person name="Koroleva G.I."/>
            <person name="Ladner J.T."/>
            <person name="Lo C.-C."/>
            <person name="Minogue T.D."/>
            <person name="Munk C."/>
            <person name="Palacios G.F."/>
            <person name="Redden C.L."/>
            <person name="Rosenzweig C.N."/>
            <person name="Scholz M.B."/>
            <person name="Teshima H."/>
            <person name="Xu Y."/>
        </authorList>
    </citation>
    <scope>NUCLEOTIDE SEQUENCE [LARGE SCALE GENOMIC DNA]</scope>
    <source>
        <strain evidence="6 8">8244</strain>
    </source>
</reference>
<dbReference type="OrthoDB" id="2461801at2"/>
<dbReference type="HOGENOM" id="CLU_028727_2_1_9"/>
<dbReference type="EMBL" id="JMQA01000024">
    <property type="protein sequence ID" value="KFN09201.1"/>
    <property type="molecule type" value="Genomic_DNA"/>
</dbReference>
<dbReference type="SUPFAM" id="SSF53807">
    <property type="entry name" value="Helical backbone' metal receptor"/>
    <property type="match status" value="1"/>
</dbReference>
<dbReference type="Proteomes" id="UP000442469">
    <property type="component" value="Unassembled WGS sequence"/>
</dbReference>
<dbReference type="PATRIC" id="fig|44252.3.peg.2657"/>
<keyword evidence="8" id="KW-1185">Reference proteome</keyword>
<dbReference type="Proteomes" id="UP000029278">
    <property type="component" value="Unassembled WGS sequence"/>
</dbReference>
<dbReference type="InterPro" id="IPR020449">
    <property type="entry name" value="Tscrpt_reg_AraC-type_HTH"/>
</dbReference>
<evidence type="ECO:0000313" key="8">
    <source>
        <dbReference type="Proteomes" id="UP000029278"/>
    </source>
</evidence>
<keyword evidence="1" id="KW-0805">Transcription regulation</keyword>
<dbReference type="InterPro" id="IPR002491">
    <property type="entry name" value="ABC_transptr_periplasmic_BD"/>
</dbReference>
<sequence length="548" mass="63068">MKQAKNDLKLSKLGELSFRLRSVENVKGDTGSVLRQQLAMAFVLIVAVRGSVRLIIDQEPAELDRSSVFLAVPGQTFGAAERSGEAELYAFYFDVFACPQKGHSEGRSILRIDRSSEALPRSGKMFVYPNDQLAAMSADLYRTWHGEDEMGHFRCQIDLQEMLFHIYRNRRSKPENAGAAVEYAKRYIEEHYAEPITIERLARIAELSPKYFVELYKKKYGKSAIEYVTELRMRQAKRLMAQSPAKLRDIAHMIGYTDEFYFSRKFKQEIGVSPSAYMQSSRRKLAAYSPPVLGYLVPLGILPHAAPLHPKWTEYYYREFSGEIPVQFSAYRYNEDWRANLEQLRQISADLILAADTISPEEQAELERIAPVKLLAVSRLDWREQFASLAGELGETWQAGTWLEDYSFQLKRTKELLPLALRQGTVAVIRMVDESLFLHCNRGMAGLLYGDLELLPAYAGETDVYNRPVSLKELRRINPDHILMIVRQDSETIDAWGRLQKRREWLALPAVERQKVRMLTSDPWLEYSPHAHLRMLEQLARLFPGECP</sequence>
<dbReference type="AlphaFoldDB" id="A0A090ZYN9"/>
<evidence type="ECO:0000259" key="4">
    <source>
        <dbReference type="PROSITE" id="PS01124"/>
    </source>
</evidence>
<accession>A0A090ZYN9</accession>
<dbReference type="EMBL" id="WNZZ01000002">
    <property type="protein sequence ID" value="MUG21616.1"/>
    <property type="molecule type" value="Genomic_DNA"/>
</dbReference>
<dbReference type="GO" id="GO:0003700">
    <property type="term" value="F:DNA-binding transcription factor activity"/>
    <property type="evidence" value="ECO:0007669"/>
    <property type="project" value="InterPro"/>
</dbReference>
<dbReference type="SUPFAM" id="SSF46689">
    <property type="entry name" value="Homeodomain-like"/>
    <property type="match status" value="2"/>
</dbReference>
<dbReference type="Gene3D" id="3.40.50.1980">
    <property type="entry name" value="Nitrogenase molybdenum iron protein domain"/>
    <property type="match status" value="2"/>
</dbReference>
<dbReference type="PROSITE" id="PS50983">
    <property type="entry name" value="FE_B12_PBP"/>
    <property type="match status" value="1"/>
</dbReference>